<dbReference type="InterPro" id="IPR038550">
    <property type="entry name" value="GPCR_3_9-Cys_sf"/>
</dbReference>
<dbReference type="KEGG" id="aten:116289906"/>
<dbReference type="InParanoid" id="A0A6P8HJ84"/>
<dbReference type="InterPro" id="IPR050726">
    <property type="entry name" value="mGluR"/>
</dbReference>
<evidence type="ECO:0000256" key="5">
    <source>
        <dbReference type="ARBA" id="ARBA00022989"/>
    </source>
</evidence>
<dbReference type="InterPro" id="IPR017978">
    <property type="entry name" value="GPCR_3_C"/>
</dbReference>
<dbReference type="FunFam" id="3.40.50.2300:FF:000281">
    <property type="entry name" value="Metabotropic glutamate receptor 4"/>
    <property type="match status" value="1"/>
</dbReference>
<dbReference type="OrthoDB" id="6022339at2759"/>
<evidence type="ECO:0000313" key="13">
    <source>
        <dbReference type="Proteomes" id="UP000515163"/>
    </source>
</evidence>
<evidence type="ECO:0000256" key="6">
    <source>
        <dbReference type="ARBA" id="ARBA00023040"/>
    </source>
</evidence>
<dbReference type="GO" id="GO:0005886">
    <property type="term" value="C:plasma membrane"/>
    <property type="evidence" value="ECO:0007669"/>
    <property type="project" value="UniProtKB-SubCell"/>
</dbReference>
<keyword evidence="7 11" id="KW-0472">Membrane</keyword>
<feature type="domain" description="G-protein coupled receptors family 3 profile" evidence="12">
    <location>
        <begin position="634"/>
        <end position="897"/>
    </location>
</feature>
<feature type="transmembrane region" description="Helical" evidence="11">
    <location>
        <begin position="855"/>
        <end position="875"/>
    </location>
</feature>
<evidence type="ECO:0000256" key="9">
    <source>
        <dbReference type="ARBA" id="ARBA00023180"/>
    </source>
</evidence>
<feature type="transmembrane region" description="Helical" evidence="11">
    <location>
        <begin position="21"/>
        <end position="38"/>
    </location>
</feature>
<dbReference type="RefSeq" id="XP_031552747.1">
    <property type="nucleotide sequence ID" value="XM_031696887.1"/>
</dbReference>
<dbReference type="PANTHER" id="PTHR24060">
    <property type="entry name" value="METABOTROPIC GLUTAMATE RECEPTOR"/>
    <property type="match status" value="1"/>
</dbReference>
<evidence type="ECO:0000256" key="2">
    <source>
        <dbReference type="ARBA" id="ARBA00022475"/>
    </source>
</evidence>
<keyword evidence="9" id="KW-0325">Glycoprotein</keyword>
<dbReference type="FunFam" id="2.10.50.30:FF:000004">
    <property type="entry name" value="Taste receptor type 1 member 3-like protein"/>
    <property type="match status" value="1"/>
</dbReference>
<accession>A0A6P8HJ84</accession>
<sequence length="967" mass="107850">MRLTTTERLSQRQGQLRRMDFIVTFLILLTTLAVLVGSQQNHPYTCNNPPKLQKQRADLTLGGLFPVHVYKTEENQRTLVLNNYALTWTEAMLYAIDEINNDTTLIPKHELGFDIRDSCNDVSNALGAALDFILEADRNESQENSSSSQCKCVSRSSHVAVIGGAASPISTQLAHIFGIANIPQISYSSTSVFLSNKDIYRSFLRTIPSDTYQAKAIADLLLKFGWTYVSVVASDSEYGRAGMDALKVELKKRSICMAVESVFHPNLKKQELTRIITSLKAHTRAKVIVLWCQRPIAIGFLEQATKLGLSGKTWIGTETWGDSYLLYKLNPKTVGGMIGMVPRLTKHSGFEAHLAKLDPGNSRRNPWFAEFWNNEFNCEIINAEGGNTSLFNAKNNLQFVSSKEYYVYKSNTGDNATIVCPKDKDKGKPTASVLPRNKYTNVMDAVNAVVHAIESMLKCKEGEGMLLSEGKCPSTSPTIRTIDLLEYMKNVSFMGRSGTEVSFDKNGDLKFGSYAIKILQPEEANPSSMVFKEIGFWDGVNGSLEFKGETQYLWNGWEKEIPTSQCNDLCSPGKYSVNGSVTCCWTCVECPGGYAKESRGQGPCTRCPEGYESNVNRTRCVKMTEVYMDWSSGQALCVSMVSIFGGLLTLTILAIFVKHRETALVKASNRELSLIHLAVMFLIFTYPLVLIGKPNRIVCGVRPLYFAILFTISTSITLLKTDRLLRIFRAKNRISSRSHLLTNKMQIMTSVALTFIPVVTCSFWYLFRPPSVIVLNYSENSRIISCSTSDDTLLVIVLIYILGLALVCTYFAYRARTLPENFNEAKFIGFAMFSFCVFLSGLLPAFYSSTGSNRTFVNCLAVLGPAYGVLCIIYFPKVRIILFYPDQNKTEVFRINATTMNLRSRTNSPPANVLRPSPINSPLEDRRVVVSSIGSKEEAEINSARLSPYLDNRRMTAVTVGRGTTFT</sequence>
<dbReference type="SUPFAM" id="SSF53822">
    <property type="entry name" value="Periplasmic binding protein-like I"/>
    <property type="match status" value="1"/>
</dbReference>
<dbReference type="Gene3D" id="3.40.50.2300">
    <property type="match status" value="2"/>
</dbReference>
<gene>
    <name evidence="14" type="primary">LOC116289906</name>
</gene>
<feature type="transmembrane region" description="Helical" evidence="11">
    <location>
        <begin position="825"/>
        <end position="843"/>
    </location>
</feature>
<dbReference type="PRINTS" id="PR00248">
    <property type="entry name" value="GPCRMGR"/>
</dbReference>
<feature type="transmembrane region" description="Helical" evidence="11">
    <location>
        <begin position="704"/>
        <end position="725"/>
    </location>
</feature>
<evidence type="ECO:0000256" key="4">
    <source>
        <dbReference type="ARBA" id="ARBA00022729"/>
    </source>
</evidence>
<comment type="subcellular location">
    <subcellularLocation>
        <location evidence="1">Cell membrane</location>
        <topology evidence="1">Multi-pass membrane protein</topology>
    </subcellularLocation>
</comment>
<reference evidence="14" key="1">
    <citation type="submission" date="2025-08" db="UniProtKB">
        <authorList>
            <consortium name="RefSeq"/>
        </authorList>
    </citation>
    <scope>IDENTIFICATION</scope>
    <source>
        <tissue evidence="14">Tentacle</tissue>
    </source>
</reference>
<dbReference type="Gene3D" id="2.10.50.30">
    <property type="entry name" value="GPCR, family 3, nine cysteines domain"/>
    <property type="match status" value="1"/>
</dbReference>
<dbReference type="Proteomes" id="UP000515163">
    <property type="component" value="Unplaced"/>
</dbReference>
<evidence type="ECO:0000259" key="12">
    <source>
        <dbReference type="PROSITE" id="PS50259"/>
    </source>
</evidence>
<dbReference type="AlphaFoldDB" id="A0A6P8HJ84"/>
<keyword evidence="13" id="KW-1185">Reference proteome</keyword>
<dbReference type="Pfam" id="PF00003">
    <property type="entry name" value="7tm_3"/>
    <property type="match status" value="1"/>
</dbReference>
<keyword evidence="2" id="KW-1003">Cell membrane</keyword>
<keyword evidence="4" id="KW-0732">Signal</keyword>
<dbReference type="GO" id="GO:0004930">
    <property type="term" value="F:G protein-coupled receptor activity"/>
    <property type="evidence" value="ECO:0007669"/>
    <property type="project" value="UniProtKB-KW"/>
</dbReference>
<feature type="transmembrane region" description="Helical" evidence="11">
    <location>
        <begin position="746"/>
        <end position="767"/>
    </location>
</feature>
<feature type="transmembrane region" description="Helical" evidence="11">
    <location>
        <begin position="672"/>
        <end position="692"/>
    </location>
</feature>
<dbReference type="InterPro" id="IPR028082">
    <property type="entry name" value="Peripla_BP_I"/>
</dbReference>
<evidence type="ECO:0000256" key="7">
    <source>
        <dbReference type="ARBA" id="ARBA00023136"/>
    </source>
</evidence>
<name>A0A6P8HJ84_ACTTE</name>
<organism evidence="13 14">
    <name type="scientific">Actinia tenebrosa</name>
    <name type="common">Australian red waratah sea anemone</name>
    <dbReference type="NCBI Taxonomy" id="6105"/>
    <lineage>
        <taxon>Eukaryota</taxon>
        <taxon>Metazoa</taxon>
        <taxon>Cnidaria</taxon>
        <taxon>Anthozoa</taxon>
        <taxon>Hexacorallia</taxon>
        <taxon>Actiniaria</taxon>
        <taxon>Actiniidae</taxon>
        <taxon>Actinia</taxon>
    </lineage>
</organism>
<evidence type="ECO:0000256" key="11">
    <source>
        <dbReference type="SAM" id="Phobius"/>
    </source>
</evidence>
<keyword evidence="5 11" id="KW-1133">Transmembrane helix</keyword>
<feature type="transmembrane region" description="Helical" evidence="11">
    <location>
        <begin position="793"/>
        <end position="813"/>
    </location>
</feature>
<feature type="transmembrane region" description="Helical" evidence="11">
    <location>
        <begin position="638"/>
        <end position="657"/>
    </location>
</feature>
<keyword evidence="10" id="KW-0807">Transducer</keyword>
<keyword evidence="3 11" id="KW-0812">Transmembrane</keyword>
<evidence type="ECO:0000256" key="10">
    <source>
        <dbReference type="ARBA" id="ARBA00023224"/>
    </source>
</evidence>
<evidence type="ECO:0000256" key="8">
    <source>
        <dbReference type="ARBA" id="ARBA00023170"/>
    </source>
</evidence>
<evidence type="ECO:0000256" key="3">
    <source>
        <dbReference type="ARBA" id="ARBA00022692"/>
    </source>
</evidence>
<dbReference type="InterPro" id="IPR000337">
    <property type="entry name" value="GPCR_3"/>
</dbReference>
<evidence type="ECO:0000256" key="1">
    <source>
        <dbReference type="ARBA" id="ARBA00004651"/>
    </source>
</evidence>
<dbReference type="FunCoup" id="A0A6P8HJ84">
    <property type="interactions" value="722"/>
</dbReference>
<keyword evidence="6" id="KW-0297">G-protein coupled receptor</keyword>
<keyword evidence="8" id="KW-0675">Receptor</keyword>
<protein>
    <submittedName>
        <fullName evidence="14">Extracellular calcium-sensing receptor-like</fullName>
    </submittedName>
</protein>
<dbReference type="PROSITE" id="PS50259">
    <property type="entry name" value="G_PROTEIN_RECEP_F3_4"/>
    <property type="match status" value="1"/>
</dbReference>
<evidence type="ECO:0000313" key="14">
    <source>
        <dbReference type="RefSeq" id="XP_031552747.1"/>
    </source>
</evidence>
<dbReference type="InterPro" id="IPR001828">
    <property type="entry name" value="ANF_lig-bd_rcpt"/>
</dbReference>
<proteinExistence type="predicted"/>
<dbReference type="CDD" id="cd13953">
    <property type="entry name" value="7tm_classC_mGluR-like"/>
    <property type="match status" value="1"/>
</dbReference>
<dbReference type="Pfam" id="PF01094">
    <property type="entry name" value="ANF_receptor"/>
    <property type="match status" value="1"/>
</dbReference>
<dbReference type="GeneID" id="116289906"/>